<evidence type="ECO:0000313" key="2">
    <source>
        <dbReference type="Proteomes" id="UP000295600"/>
    </source>
</evidence>
<comment type="caution">
    <text evidence="1">The sequence shown here is derived from an EMBL/GenBank/DDBJ whole genome shotgun (WGS) entry which is preliminary data.</text>
</comment>
<proteinExistence type="predicted"/>
<reference evidence="1 2" key="1">
    <citation type="submission" date="2019-03" db="EMBL/GenBank/DDBJ databases">
        <title>Genomic Encyclopedia of Type Strains, Phase IV (KMG-IV): sequencing the most valuable type-strain genomes for metagenomic binning, comparative biology and taxonomic classification.</title>
        <authorList>
            <person name="Goeker M."/>
        </authorList>
    </citation>
    <scope>NUCLEOTIDE SEQUENCE [LARGE SCALE GENOMIC DNA]</scope>
    <source>
        <strain evidence="1 2">DSM 23917</strain>
    </source>
</reference>
<protein>
    <submittedName>
        <fullName evidence="1">Uncharacterized protein</fullName>
    </submittedName>
</protein>
<gene>
    <name evidence="1" type="ORF">EV202_105124</name>
</gene>
<dbReference type="Proteomes" id="UP000295600">
    <property type="component" value="Unassembled WGS sequence"/>
</dbReference>
<accession>A0A4V2SEZ1</accession>
<sequence>MNQAWATCIINMVLAKPAPKRRNIGVLTYPHETLETIWIPPDQP</sequence>
<organism evidence="1 2">
    <name type="scientific">Prevotella heparinolytica</name>
    <dbReference type="NCBI Taxonomy" id="28113"/>
    <lineage>
        <taxon>Bacteria</taxon>
        <taxon>Pseudomonadati</taxon>
        <taxon>Bacteroidota</taxon>
        <taxon>Bacteroidia</taxon>
        <taxon>Bacteroidales</taxon>
        <taxon>Bacteroidaceae</taxon>
        <taxon>Bacteroides</taxon>
    </lineage>
</organism>
<evidence type="ECO:0000313" key="1">
    <source>
        <dbReference type="EMBL" id="TCO94424.1"/>
    </source>
</evidence>
<name>A0A4V2SEZ1_9BACE</name>
<dbReference type="EMBL" id="SLXB01000005">
    <property type="protein sequence ID" value="TCO94424.1"/>
    <property type="molecule type" value="Genomic_DNA"/>
</dbReference>
<dbReference type="AlphaFoldDB" id="A0A4V2SEZ1"/>